<evidence type="ECO:0000256" key="25">
    <source>
        <dbReference type="ARBA" id="ARBA00080492"/>
    </source>
</evidence>
<evidence type="ECO:0000259" key="29">
    <source>
        <dbReference type="Pfam" id="PF02931"/>
    </source>
</evidence>
<keyword evidence="11" id="KW-0325">Glycoprotein</keyword>
<dbReference type="Pfam" id="PF02931">
    <property type="entry name" value="Neur_chan_LBD"/>
    <property type="match status" value="1"/>
</dbReference>
<reference evidence="31 32" key="1">
    <citation type="journal article" date="2020" name="Nature">
        <title>Six reference-quality genomes reveal evolution of bat adaptations.</title>
        <authorList>
            <person name="Jebb D."/>
            <person name="Huang Z."/>
            <person name="Pippel M."/>
            <person name="Hughes G.M."/>
            <person name="Lavrichenko K."/>
            <person name="Devanna P."/>
            <person name="Winkler S."/>
            <person name="Jermiin L.S."/>
            <person name="Skirmuntt E.C."/>
            <person name="Katzourakis A."/>
            <person name="Burkitt-Gray L."/>
            <person name="Ray D.A."/>
            <person name="Sullivan K.A.M."/>
            <person name="Roscito J.G."/>
            <person name="Kirilenko B.M."/>
            <person name="Davalos L.M."/>
            <person name="Corthals A.P."/>
            <person name="Power M.L."/>
            <person name="Jones G."/>
            <person name="Ransome R.D."/>
            <person name="Dechmann D.K.N."/>
            <person name="Locatelli A.G."/>
            <person name="Puechmaille S.J."/>
            <person name="Fedrigo O."/>
            <person name="Jarvis E.D."/>
            <person name="Hiller M."/>
            <person name="Vernes S.C."/>
            <person name="Myers E.W."/>
            <person name="Teeling E.C."/>
        </authorList>
    </citation>
    <scope>NUCLEOTIDE SEQUENCE [LARGE SCALE GENOMIC DNA]</scope>
    <source>
        <strain evidence="31">MRouAeg1</strain>
        <tissue evidence="31">Muscle</tissue>
    </source>
</reference>
<dbReference type="InterPro" id="IPR006202">
    <property type="entry name" value="Neur_chan_lig-bd"/>
</dbReference>
<dbReference type="FunFam" id="1.20.58.390:FF:000020">
    <property type="entry name" value="5-hydroxytryptamine (serotonin) receptor 3A"/>
    <property type="match status" value="1"/>
</dbReference>
<keyword evidence="12" id="KW-0628">Postsynaptic cell membrane</keyword>
<evidence type="ECO:0000256" key="2">
    <source>
        <dbReference type="ARBA" id="ARBA00022475"/>
    </source>
</evidence>
<dbReference type="PRINTS" id="PR01708">
    <property type="entry name" value="5HT3RECEPTOR"/>
</dbReference>
<feature type="compositionally biased region" description="Basic and acidic residues" evidence="28">
    <location>
        <begin position="394"/>
        <end position="403"/>
    </location>
</feature>
<keyword evidence="1 27" id="KW-0813">Transport</keyword>
<dbReference type="Proteomes" id="UP000593571">
    <property type="component" value="Unassembled WGS sequence"/>
</dbReference>
<proteinExistence type="inferred from homology"/>
<dbReference type="InterPro" id="IPR008133">
    <property type="entry name" value="5HT3_rcpt_A"/>
</dbReference>
<dbReference type="GO" id="GO:0005230">
    <property type="term" value="F:extracellular ligand-gated monoatomic ion channel activity"/>
    <property type="evidence" value="ECO:0007669"/>
    <property type="project" value="InterPro"/>
</dbReference>
<evidence type="ECO:0000256" key="1">
    <source>
        <dbReference type="ARBA" id="ARBA00022448"/>
    </source>
</evidence>
<dbReference type="InterPro" id="IPR036719">
    <property type="entry name" value="Neuro-gated_channel_TM_sf"/>
</dbReference>
<evidence type="ECO:0000256" key="14">
    <source>
        <dbReference type="ARBA" id="ARBA00023303"/>
    </source>
</evidence>
<dbReference type="EMBL" id="JACASE010000005">
    <property type="protein sequence ID" value="KAF6465485.1"/>
    <property type="molecule type" value="Genomic_DNA"/>
</dbReference>
<evidence type="ECO:0000256" key="13">
    <source>
        <dbReference type="ARBA" id="ARBA00023286"/>
    </source>
</evidence>
<feature type="chain" id="PRO_5029932614" description="5-hydroxytryptamine receptor 3A" evidence="27">
    <location>
        <begin position="24"/>
        <end position="483"/>
    </location>
</feature>
<keyword evidence="2" id="KW-1003">Cell membrane</keyword>
<evidence type="ECO:0000256" key="21">
    <source>
        <dbReference type="ARBA" id="ARBA00061202"/>
    </source>
</evidence>
<evidence type="ECO:0000256" key="20">
    <source>
        <dbReference type="ARBA" id="ARBA00037540"/>
    </source>
</evidence>
<evidence type="ECO:0000256" key="9">
    <source>
        <dbReference type="ARBA" id="ARBA00023157"/>
    </source>
</evidence>
<dbReference type="InterPro" id="IPR038050">
    <property type="entry name" value="Neuro_actylchol_rec"/>
</dbReference>
<evidence type="ECO:0000256" key="24">
    <source>
        <dbReference type="ARBA" id="ARBA00078864"/>
    </source>
</evidence>
<dbReference type="CDD" id="cd19011">
    <property type="entry name" value="LGIC_ECD_5-HT3A"/>
    <property type="match status" value="1"/>
</dbReference>
<evidence type="ECO:0000256" key="10">
    <source>
        <dbReference type="ARBA" id="ARBA00023170"/>
    </source>
</evidence>
<evidence type="ECO:0000256" key="12">
    <source>
        <dbReference type="ARBA" id="ARBA00023257"/>
    </source>
</evidence>
<dbReference type="PRINTS" id="PR00252">
    <property type="entry name" value="NRIONCHANNEL"/>
</dbReference>
<feature type="domain" description="Neurotransmitter-gated ion-channel transmembrane" evidence="30">
    <location>
        <begin position="254"/>
        <end position="471"/>
    </location>
</feature>
<comment type="similarity">
    <text evidence="21">Belongs to the ligand-gated ion channel (TC 1.A.9) family. 5-hydroxytryptamine receptor (TC 1.A.9.2) subfamily. HTR3A sub-subfamily.</text>
</comment>
<comment type="catalytic activity">
    <reaction evidence="17">
        <text>K(+)(in) = K(+)(out)</text>
        <dbReference type="Rhea" id="RHEA:29463"/>
        <dbReference type="ChEBI" id="CHEBI:29103"/>
    </reaction>
</comment>
<evidence type="ECO:0000256" key="6">
    <source>
        <dbReference type="ARBA" id="ARBA00023018"/>
    </source>
</evidence>
<dbReference type="InterPro" id="IPR036734">
    <property type="entry name" value="Neur_chan_lig-bd_sf"/>
</dbReference>
<dbReference type="FunFam" id="2.70.170.10:FF:000017">
    <property type="entry name" value="5-hydroxytryptamine receptor 3A"/>
    <property type="match status" value="1"/>
</dbReference>
<evidence type="ECO:0000256" key="5">
    <source>
        <dbReference type="ARBA" id="ARBA00022989"/>
    </source>
</evidence>
<comment type="catalytic activity">
    <reaction evidence="19">
        <text>Ca(2+)(in) = Ca(2+)(out)</text>
        <dbReference type="Rhea" id="RHEA:29671"/>
        <dbReference type="ChEBI" id="CHEBI:29108"/>
    </reaction>
</comment>
<evidence type="ECO:0000256" key="7">
    <source>
        <dbReference type="ARBA" id="ARBA00023065"/>
    </source>
</evidence>
<dbReference type="OrthoDB" id="410315at2759"/>
<dbReference type="PANTHER" id="PTHR18945">
    <property type="entry name" value="NEUROTRANSMITTER GATED ION CHANNEL"/>
    <property type="match status" value="1"/>
</dbReference>
<name>A0A7J8H0L1_ROUAE</name>
<keyword evidence="10 31" id="KW-0675">Receptor</keyword>
<comment type="caution">
    <text evidence="31">The sequence shown here is derived from an EMBL/GenBank/DDBJ whole genome shotgun (WGS) entry which is preliminary data.</text>
</comment>
<evidence type="ECO:0000256" key="19">
    <source>
        <dbReference type="ARBA" id="ARBA00036634"/>
    </source>
</evidence>
<feature type="transmembrane region" description="Helical" evidence="27">
    <location>
        <begin position="461"/>
        <end position="480"/>
    </location>
</feature>
<organism evidence="31 32">
    <name type="scientific">Rousettus aegyptiacus</name>
    <name type="common">Egyptian fruit bat</name>
    <name type="synonym">Pteropus aegyptiacus</name>
    <dbReference type="NCBI Taxonomy" id="9407"/>
    <lineage>
        <taxon>Eukaryota</taxon>
        <taxon>Metazoa</taxon>
        <taxon>Chordata</taxon>
        <taxon>Craniata</taxon>
        <taxon>Vertebrata</taxon>
        <taxon>Euteleostomi</taxon>
        <taxon>Mammalia</taxon>
        <taxon>Eutheria</taxon>
        <taxon>Laurasiatheria</taxon>
        <taxon>Chiroptera</taxon>
        <taxon>Yinpterochiroptera</taxon>
        <taxon>Pteropodoidea</taxon>
        <taxon>Pteropodidae</taxon>
        <taxon>Rousettinae</taxon>
        <taxon>Rousettus</taxon>
    </lineage>
</organism>
<keyword evidence="8 27" id="KW-0472">Membrane</keyword>
<feature type="transmembrane region" description="Helical" evidence="27">
    <location>
        <begin position="283"/>
        <end position="304"/>
    </location>
</feature>
<feature type="transmembrane region" description="Helical" evidence="27">
    <location>
        <begin position="310"/>
        <end position="332"/>
    </location>
</feature>
<evidence type="ECO:0000256" key="28">
    <source>
        <dbReference type="SAM" id="MobiDB-lite"/>
    </source>
</evidence>
<dbReference type="GO" id="GO:0045211">
    <property type="term" value="C:postsynaptic membrane"/>
    <property type="evidence" value="ECO:0007669"/>
    <property type="project" value="UniProtKB-SubCell"/>
</dbReference>
<evidence type="ECO:0000256" key="3">
    <source>
        <dbReference type="ARBA" id="ARBA00022692"/>
    </source>
</evidence>
<feature type="transmembrane region" description="Helical" evidence="27">
    <location>
        <begin position="248"/>
        <end position="271"/>
    </location>
</feature>
<comment type="catalytic activity">
    <reaction evidence="18">
        <text>Na(+)(in) = Na(+)(out)</text>
        <dbReference type="Rhea" id="RHEA:34963"/>
        <dbReference type="ChEBI" id="CHEBI:29101"/>
    </reaction>
</comment>
<keyword evidence="6" id="KW-0770">Synapse</keyword>
<dbReference type="CDD" id="cd19063">
    <property type="entry name" value="LGIC_TM_5-HT3"/>
    <property type="match status" value="1"/>
</dbReference>
<keyword evidence="32" id="KW-1185">Reference proteome</keyword>
<evidence type="ECO:0000256" key="17">
    <source>
        <dbReference type="ARBA" id="ARBA00034430"/>
    </source>
</evidence>
<evidence type="ECO:0000256" key="27">
    <source>
        <dbReference type="RuleBase" id="RU000687"/>
    </source>
</evidence>
<keyword evidence="7 27" id="KW-0406">Ion transport</keyword>
<dbReference type="InterPro" id="IPR006029">
    <property type="entry name" value="Neurotrans-gated_channel_TM"/>
</dbReference>
<dbReference type="SUPFAM" id="SSF90112">
    <property type="entry name" value="Neurotransmitter-gated ion-channel transmembrane pore"/>
    <property type="match status" value="1"/>
</dbReference>
<keyword evidence="9" id="KW-1015">Disulfide bond</keyword>
<protein>
    <recommendedName>
        <fullName evidence="23">5-hydroxytryptamine receptor 3A</fullName>
    </recommendedName>
    <alternativeName>
        <fullName evidence="25">5-hydroxytryptamine receptor 3</fullName>
    </alternativeName>
    <alternativeName>
        <fullName evidence="24">Serotonin receptor 3A</fullName>
    </alternativeName>
    <alternativeName>
        <fullName evidence="26">Serotonin-gated ion channel receptor</fullName>
    </alternativeName>
</protein>
<comment type="function">
    <text evidence="20">Forms serotonin (5-hydroxytryptamine/5-HT3)-activated cation-selective channel complexes, which when activated cause fast, depolarizing responses in neurons.</text>
</comment>
<dbReference type="Gene3D" id="2.70.170.10">
    <property type="entry name" value="Neurotransmitter-gated ion-channel ligand-binding domain"/>
    <property type="match status" value="1"/>
</dbReference>
<dbReference type="InterPro" id="IPR049944">
    <property type="entry name" value="LGIC_TM_5-HT3"/>
</dbReference>
<comment type="catalytic activity">
    <reaction evidence="16">
        <text>Mg(2+)(in) = Mg(2+)(out)</text>
        <dbReference type="Rhea" id="RHEA:29827"/>
        <dbReference type="ChEBI" id="CHEBI:18420"/>
    </reaction>
</comment>
<keyword evidence="3 27" id="KW-0812">Transmembrane</keyword>
<dbReference type="NCBIfam" id="TIGR00860">
    <property type="entry name" value="LIC"/>
    <property type="match status" value="1"/>
</dbReference>
<keyword evidence="13" id="KW-1071">Ligand-gated ion channel</keyword>
<gene>
    <name evidence="31" type="ORF">HJG63_006507</name>
</gene>
<evidence type="ECO:0000256" key="18">
    <source>
        <dbReference type="ARBA" id="ARBA00036239"/>
    </source>
</evidence>
<dbReference type="GO" id="GO:0004888">
    <property type="term" value="F:transmembrane signaling receptor activity"/>
    <property type="evidence" value="ECO:0007669"/>
    <property type="project" value="InterPro"/>
</dbReference>
<evidence type="ECO:0000256" key="23">
    <source>
        <dbReference type="ARBA" id="ARBA00068982"/>
    </source>
</evidence>
<evidence type="ECO:0000256" key="15">
    <source>
        <dbReference type="ARBA" id="ARBA00034104"/>
    </source>
</evidence>
<sequence length="483" mass="55390">MQLWVPHALLALLLPTFLTQGEARHRRGLQAHNLSEPALGRLSDYLLRNYKKGVRPVRDWRTPTAVSIDVIVYAILGVDEKNQVLTTYIWYRQWWTDEFLQWNPEDFDNITKLSILKDSIWVPDILINEFVDVGKSPDMPYVYVQHHGEVQNYKPLQVVTACSLDIYNFPFDVQNCSLTFTSWLHTIQDINISLWRLPEKVKFDKSIFMNQGEWELLGVLTQFREFSMESNECYAEMKFYVVIRRRPLFYVVNLLLPSIFLMVMDIVGFYLPPDSGERVSFKITLLLGYSVFLIIVSDTLPATAIGTPLIGVYFVVCMALLLISLAETIFIVRLVHKQDLQQPVPAWLRRLVLEKVALFLCLGEQSASHSCPATSQSTKTDDCSDMGNHCSHLGEHGDLDKTPKGRSSPPPPPREASLAVHGLLQELASIRHFLEKREESREVARDWLHVGCVLDGLLFRIYLLAVLAYGVTLVTLWSIWQHS</sequence>
<evidence type="ECO:0000256" key="11">
    <source>
        <dbReference type="ARBA" id="ARBA00023180"/>
    </source>
</evidence>
<comment type="subunit">
    <text evidence="22">Forms homopentameric as well as heteropentameric serotonin-activated cation-selective channel complexes with HTR3B or HTR3C or HTR3D or HTR3E. The homomeric complex is functional but exhibits low conductance with modified voltage dependence, and decreased agonist and antagonist affinity. Heteropentameric complexes display properties which resemble that of neuronal serotonin-activated channels in vivo. Interacts with RIC3.</text>
</comment>
<comment type="subcellular location">
    <subcellularLocation>
        <location evidence="15">Postsynaptic cell membrane</location>
        <topology evidence="15">Multi-pass membrane protein</topology>
    </subcellularLocation>
</comment>
<dbReference type="InterPro" id="IPR008132">
    <property type="entry name" value="5HT3_rcpt"/>
</dbReference>
<evidence type="ECO:0000259" key="30">
    <source>
        <dbReference type="Pfam" id="PF02932"/>
    </source>
</evidence>
<feature type="signal peptide" evidence="27">
    <location>
        <begin position="1"/>
        <end position="23"/>
    </location>
</feature>
<dbReference type="PRINTS" id="PR01709">
    <property type="entry name" value="5HT3ARECEPTR"/>
</dbReference>
<feature type="domain" description="Neurotransmitter-gated ion-channel ligand-binding" evidence="29">
    <location>
        <begin position="41"/>
        <end position="247"/>
    </location>
</feature>
<evidence type="ECO:0000256" key="22">
    <source>
        <dbReference type="ARBA" id="ARBA00061864"/>
    </source>
</evidence>
<accession>A0A7J8H0L1</accession>
<evidence type="ECO:0000313" key="31">
    <source>
        <dbReference type="EMBL" id="KAF6465485.1"/>
    </source>
</evidence>
<keyword evidence="5 27" id="KW-1133">Transmembrane helix</keyword>
<keyword evidence="4 27" id="KW-0732">Signal</keyword>
<dbReference type="AlphaFoldDB" id="A0A7J8H0L1"/>
<dbReference type="InterPro" id="IPR006201">
    <property type="entry name" value="Neur_channel"/>
</dbReference>
<keyword evidence="14 27" id="KW-0407">Ion channel</keyword>
<evidence type="ECO:0000256" key="26">
    <source>
        <dbReference type="ARBA" id="ARBA00083210"/>
    </source>
</evidence>
<dbReference type="SUPFAM" id="SSF63712">
    <property type="entry name" value="Nicotinic receptor ligand binding domain-like"/>
    <property type="match status" value="1"/>
</dbReference>
<dbReference type="Pfam" id="PF02932">
    <property type="entry name" value="Neur_chan_memb"/>
    <property type="match status" value="1"/>
</dbReference>
<dbReference type="Gene3D" id="1.20.58.390">
    <property type="entry name" value="Neurotransmitter-gated ion-channel transmembrane domain"/>
    <property type="match status" value="1"/>
</dbReference>
<evidence type="ECO:0000256" key="8">
    <source>
        <dbReference type="ARBA" id="ARBA00023136"/>
    </source>
</evidence>
<dbReference type="PROSITE" id="PS00236">
    <property type="entry name" value="NEUROTR_ION_CHANNEL"/>
    <property type="match status" value="1"/>
</dbReference>
<evidence type="ECO:0000313" key="32">
    <source>
        <dbReference type="Proteomes" id="UP000593571"/>
    </source>
</evidence>
<evidence type="ECO:0000256" key="4">
    <source>
        <dbReference type="ARBA" id="ARBA00022729"/>
    </source>
</evidence>
<evidence type="ECO:0000256" key="16">
    <source>
        <dbReference type="ARBA" id="ARBA00034269"/>
    </source>
</evidence>
<feature type="region of interest" description="Disordered" evidence="28">
    <location>
        <begin position="394"/>
        <end position="416"/>
    </location>
</feature>
<dbReference type="InterPro" id="IPR018000">
    <property type="entry name" value="Neurotransmitter_ion_chnl_CS"/>
</dbReference>